<dbReference type="EMBL" id="JAGQHR010000267">
    <property type="protein sequence ID" value="MCA9727949.1"/>
    <property type="molecule type" value="Genomic_DNA"/>
</dbReference>
<protein>
    <recommendedName>
        <fullName evidence="4">Right handed beta helix domain-containing protein</fullName>
    </recommendedName>
</protein>
<feature type="chain" id="PRO_5037744632" description="Right handed beta helix domain-containing protein" evidence="1">
    <location>
        <begin position="27"/>
        <end position="447"/>
    </location>
</feature>
<dbReference type="AlphaFoldDB" id="A0A956RQU0"/>
<organism evidence="2 3">
    <name type="scientific">Eiseniibacteriota bacterium</name>
    <dbReference type="NCBI Taxonomy" id="2212470"/>
    <lineage>
        <taxon>Bacteria</taxon>
        <taxon>Candidatus Eiseniibacteriota</taxon>
    </lineage>
</organism>
<proteinExistence type="predicted"/>
<dbReference type="SUPFAM" id="SSF51126">
    <property type="entry name" value="Pectin lyase-like"/>
    <property type="match status" value="1"/>
</dbReference>
<gene>
    <name evidence="2" type="ORF">KC729_09725</name>
</gene>
<evidence type="ECO:0008006" key="4">
    <source>
        <dbReference type="Google" id="ProtNLM"/>
    </source>
</evidence>
<sequence length="447" mass="44948">MMFAVRRSIGFSTILLIAAIAPRSQGAVLWVPANHPTLQAAIDAAASGDEIRVSPGVYVGAENKNLDFQGKNLAVVGDDGAAATILDLEDDGRAFDLHSGESYDSRIEGFTIRNGNTESIDEPGGAIRCVGATVEIRSCVFEGCRAAGSAGALLLIPESQTHVYECAFRDNRCAGIGSAGGDGGAALVHGPTVLHDCLFEGNRASQGASPPARGGAISLLGGAMIEGCRLVSNEAENGWGGGVAGDDFALFECDVLGNTAALGGGIATTGDIAVDKTLIAGNLAASGGGLAALIDSYVNVVESTIASNVAEGAFGTLTGGGGILAFGNQGARLYGSILWGNCAEAGGSEAKVHPHGALGLQCSAFLLPGVDGTIVYSTDCVLEDPLFCDPLSCAAVPGTGGVFDLRAASPCLPAGNACGSLMGARDESCGPTPTRSVSWGGLKTHFR</sequence>
<dbReference type="Gene3D" id="2.160.20.10">
    <property type="entry name" value="Single-stranded right-handed beta-helix, Pectin lyase-like"/>
    <property type="match status" value="1"/>
</dbReference>
<reference evidence="2" key="2">
    <citation type="journal article" date="2021" name="Microbiome">
        <title>Successional dynamics and alternative stable states in a saline activated sludge microbial community over 9 years.</title>
        <authorList>
            <person name="Wang Y."/>
            <person name="Ye J."/>
            <person name="Ju F."/>
            <person name="Liu L."/>
            <person name="Boyd J.A."/>
            <person name="Deng Y."/>
            <person name="Parks D.H."/>
            <person name="Jiang X."/>
            <person name="Yin X."/>
            <person name="Woodcroft B.J."/>
            <person name="Tyson G.W."/>
            <person name="Hugenholtz P."/>
            <person name="Polz M.F."/>
            <person name="Zhang T."/>
        </authorList>
    </citation>
    <scope>NUCLEOTIDE SEQUENCE</scope>
    <source>
        <strain evidence="2">HKST-UBA01</strain>
    </source>
</reference>
<evidence type="ECO:0000256" key="1">
    <source>
        <dbReference type="SAM" id="SignalP"/>
    </source>
</evidence>
<comment type="caution">
    <text evidence="2">The sequence shown here is derived from an EMBL/GenBank/DDBJ whole genome shotgun (WGS) entry which is preliminary data.</text>
</comment>
<evidence type="ECO:0000313" key="3">
    <source>
        <dbReference type="Proteomes" id="UP000697710"/>
    </source>
</evidence>
<dbReference type="Proteomes" id="UP000697710">
    <property type="component" value="Unassembled WGS sequence"/>
</dbReference>
<dbReference type="InterPro" id="IPR012334">
    <property type="entry name" value="Pectin_lyas_fold"/>
</dbReference>
<evidence type="ECO:0000313" key="2">
    <source>
        <dbReference type="EMBL" id="MCA9727949.1"/>
    </source>
</evidence>
<accession>A0A956RQU0</accession>
<feature type="signal peptide" evidence="1">
    <location>
        <begin position="1"/>
        <end position="26"/>
    </location>
</feature>
<name>A0A956RQU0_UNCEI</name>
<dbReference type="InterPro" id="IPR011050">
    <property type="entry name" value="Pectin_lyase_fold/virulence"/>
</dbReference>
<reference evidence="2" key="1">
    <citation type="submission" date="2020-04" db="EMBL/GenBank/DDBJ databases">
        <authorList>
            <person name="Zhang T."/>
        </authorList>
    </citation>
    <scope>NUCLEOTIDE SEQUENCE</scope>
    <source>
        <strain evidence="2">HKST-UBA01</strain>
    </source>
</reference>
<keyword evidence="1" id="KW-0732">Signal</keyword>